<keyword evidence="1" id="KW-0472">Membrane</keyword>
<evidence type="ECO:0000313" key="3">
    <source>
        <dbReference type="Proteomes" id="UP000004521"/>
    </source>
</evidence>
<dbReference type="EMBL" id="AHIH01000005">
    <property type="protein sequence ID" value="EHN69594.1"/>
    <property type="molecule type" value="Genomic_DNA"/>
</dbReference>
<evidence type="ECO:0008006" key="4">
    <source>
        <dbReference type="Google" id="ProtNLM"/>
    </source>
</evidence>
<keyword evidence="1" id="KW-1133">Transmembrane helix</keyword>
<proteinExistence type="predicted"/>
<gene>
    <name evidence="2" type="ORF">VFSR5_1228</name>
</gene>
<reference evidence="2 3" key="1">
    <citation type="journal article" date="2012" name="J. Bacteriol.">
        <title>Draft Genome Sequence of Vibrio fischeri SR5, a Strain Isolated from the Light Organ of the Mediterranean Squid Sepiola robusta.</title>
        <authorList>
            <person name="Gyllborg M.C."/>
            <person name="Sahl J.W."/>
            <person name="Cronin D.C.III."/>
            <person name="Rasko D.A."/>
            <person name="Mandel M.J."/>
        </authorList>
    </citation>
    <scope>NUCLEOTIDE SEQUENCE [LARGE SCALE GENOMIC DNA]</scope>
    <source>
        <strain evidence="2 3">SR5</strain>
    </source>
</reference>
<dbReference type="AlphaFoldDB" id="A0AAV3ESE8"/>
<organism evidence="2 3">
    <name type="scientific">Aliivibrio fischeri SR5</name>
    <dbReference type="NCBI Taxonomy" id="1088719"/>
    <lineage>
        <taxon>Bacteria</taxon>
        <taxon>Pseudomonadati</taxon>
        <taxon>Pseudomonadota</taxon>
        <taxon>Gammaproteobacteria</taxon>
        <taxon>Vibrionales</taxon>
        <taxon>Vibrionaceae</taxon>
        <taxon>Aliivibrio</taxon>
    </lineage>
</organism>
<dbReference type="Proteomes" id="UP000004521">
    <property type="component" value="Chromosome I"/>
</dbReference>
<evidence type="ECO:0000256" key="1">
    <source>
        <dbReference type="SAM" id="Phobius"/>
    </source>
</evidence>
<accession>A0AAV3ESE8</accession>
<evidence type="ECO:0000313" key="2">
    <source>
        <dbReference type="EMBL" id="EHN69594.1"/>
    </source>
</evidence>
<sequence>MTSSLFITLSPCTALLVLACRDKSQSKEWQQVYRYMAYLFGTITTGVGIALIAGI</sequence>
<name>A0AAV3ESE8_ALIFS</name>
<keyword evidence="1" id="KW-0812">Transmembrane</keyword>
<feature type="transmembrane region" description="Helical" evidence="1">
    <location>
        <begin position="35"/>
        <end position="54"/>
    </location>
</feature>
<protein>
    <recommendedName>
        <fullName evidence="4">Nucleoside transporter/FeoB GTPase Gate domain-containing protein</fullName>
    </recommendedName>
</protein>
<comment type="caution">
    <text evidence="2">The sequence shown here is derived from an EMBL/GenBank/DDBJ whole genome shotgun (WGS) entry which is preliminary data.</text>
</comment>
<dbReference type="RefSeq" id="WP_005419029.1">
    <property type="nucleotide sequence ID" value="NZ_CM001400.1"/>
</dbReference>